<keyword evidence="4" id="KW-0560">Oxidoreductase</keyword>
<gene>
    <name evidence="4" type="primary">fto_1</name>
    <name evidence="4" type="ORF">EYF80_064268</name>
</gene>
<evidence type="ECO:0000256" key="2">
    <source>
        <dbReference type="SAM" id="MobiDB-lite"/>
    </source>
</evidence>
<dbReference type="PANTHER" id="PTHR31291">
    <property type="entry name" value="ALPHA-KETOGLUTARATE-DEPENDENT DIOXYGENASE FTO"/>
    <property type="match status" value="1"/>
</dbReference>
<evidence type="ECO:0000259" key="3">
    <source>
        <dbReference type="Pfam" id="PF12933"/>
    </source>
</evidence>
<name>A0A4Z2EA20_9TELE</name>
<evidence type="ECO:0000256" key="1">
    <source>
        <dbReference type="ARBA" id="ARBA00001954"/>
    </source>
</evidence>
<dbReference type="Pfam" id="PF12933">
    <property type="entry name" value="FTO_NTD"/>
    <property type="match status" value="1"/>
</dbReference>
<dbReference type="Gene3D" id="1.20.58.1470">
    <property type="entry name" value="FTO C-terminal domain"/>
    <property type="match status" value="1"/>
</dbReference>
<keyword evidence="5" id="KW-1185">Reference proteome</keyword>
<proteinExistence type="predicted"/>
<evidence type="ECO:0000313" key="4">
    <source>
        <dbReference type="EMBL" id="TNN25601.1"/>
    </source>
</evidence>
<reference evidence="4 5" key="1">
    <citation type="submission" date="2019-03" db="EMBL/GenBank/DDBJ databases">
        <title>First draft genome of Liparis tanakae, snailfish: a comprehensive survey of snailfish specific genes.</title>
        <authorList>
            <person name="Kim W."/>
            <person name="Song I."/>
            <person name="Jeong J.-H."/>
            <person name="Kim D."/>
            <person name="Kim S."/>
            <person name="Ryu S."/>
            <person name="Song J.Y."/>
            <person name="Lee S.K."/>
        </authorList>
    </citation>
    <scope>NUCLEOTIDE SEQUENCE [LARGE SCALE GENOMIC DNA]</scope>
    <source>
        <tissue evidence="4">Muscle</tissue>
    </source>
</reference>
<dbReference type="InterPro" id="IPR037151">
    <property type="entry name" value="AlkB-like_sf"/>
</dbReference>
<feature type="domain" description="Alpha-ketoglutarate-dependent dioxygenase FTO catalytic" evidence="3">
    <location>
        <begin position="23"/>
        <end position="51"/>
    </location>
</feature>
<dbReference type="InterPro" id="IPR038413">
    <property type="entry name" value="FTO_C_sf"/>
</dbReference>
<accession>A0A4Z2EA20</accession>
<dbReference type="OrthoDB" id="46257at2759"/>
<sequence length="115" mass="12487">MEGSAGNSSKASPQSPRDIGQMFADDLNSTHQHCVLAGENSRFSSTHRVAECSSGTLTYIQSRCREALSNLHTDPETGSHSLLARLPTTLQHCEEIHNELIVSSGVKPRLLSLSR</sequence>
<feature type="region of interest" description="Disordered" evidence="2">
    <location>
        <begin position="1"/>
        <end position="23"/>
    </location>
</feature>
<protein>
    <submittedName>
        <fullName evidence="4">Alpha-ketoglutarate-dependent dioxygenase FTO</fullName>
    </submittedName>
</protein>
<dbReference type="InterPro" id="IPR032868">
    <property type="entry name" value="FTO"/>
</dbReference>
<organism evidence="4 5">
    <name type="scientific">Liparis tanakae</name>
    <name type="common">Tanaka's snailfish</name>
    <dbReference type="NCBI Taxonomy" id="230148"/>
    <lineage>
        <taxon>Eukaryota</taxon>
        <taxon>Metazoa</taxon>
        <taxon>Chordata</taxon>
        <taxon>Craniata</taxon>
        <taxon>Vertebrata</taxon>
        <taxon>Euteleostomi</taxon>
        <taxon>Actinopterygii</taxon>
        <taxon>Neopterygii</taxon>
        <taxon>Teleostei</taxon>
        <taxon>Neoteleostei</taxon>
        <taxon>Acanthomorphata</taxon>
        <taxon>Eupercaria</taxon>
        <taxon>Perciformes</taxon>
        <taxon>Cottioidei</taxon>
        <taxon>Cottales</taxon>
        <taxon>Liparidae</taxon>
        <taxon>Liparis</taxon>
    </lineage>
</organism>
<dbReference type="GO" id="GO:0040014">
    <property type="term" value="P:regulation of multicellular organism growth"/>
    <property type="evidence" value="ECO:0007669"/>
    <property type="project" value="InterPro"/>
</dbReference>
<dbReference type="Gene3D" id="2.60.120.590">
    <property type="entry name" value="Alpha-ketoglutarate-dependent dioxygenase AlkB-like"/>
    <property type="match status" value="1"/>
</dbReference>
<dbReference type="GO" id="GO:0042245">
    <property type="term" value="P:RNA repair"/>
    <property type="evidence" value="ECO:0007669"/>
    <property type="project" value="InterPro"/>
</dbReference>
<keyword evidence="4" id="KW-0223">Dioxygenase</keyword>
<dbReference type="GO" id="GO:0006307">
    <property type="term" value="P:DNA alkylation repair"/>
    <property type="evidence" value="ECO:0007669"/>
    <property type="project" value="InterPro"/>
</dbReference>
<evidence type="ECO:0000313" key="5">
    <source>
        <dbReference type="Proteomes" id="UP000314294"/>
    </source>
</evidence>
<comment type="caution">
    <text evidence="4">The sequence shown here is derived from an EMBL/GenBank/DDBJ whole genome shotgun (WGS) entry which is preliminary data.</text>
</comment>
<dbReference type="InterPro" id="IPR024367">
    <property type="entry name" value="FTO_cat_dom"/>
</dbReference>
<feature type="compositionally biased region" description="Polar residues" evidence="2">
    <location>
        <begin position="1"/>
        <end position="15"/>
    </location>
</feature>
<dbReference type="GO" id="GO:1990931">
    <property type="term" value="F:mRNA N6-methyladenosine dioxygenase activity"/>
    <property type="evidence" value="ECO:0007669"/>
    <property type="project" value="TreeGrafter"/>
</dbReference>
<dbReference type="PANTHER" id="PTHR31291:SF2">
    <property type="entry name" value="ALPHA-KETOGLUTARATE-DEPENDENT DIOXYGENASE FTO"/>
    <property type="match status" value="1"/>
</dbReference>
<dbReference type="EMBL" id="SRLO01012110">
    <property type="protein sequence ID" value="TNN25601.1"/>
    <property type="molecule type" value="Genomic_DNA"/>
</dbReference>
<dbReference type="Proteomes" id="UP000314294">
    <property type="component" value="Unassembled WGS sequence"/>
</dbReference>
<dbReference type="GO" id="GO:0035516">
    <property type="term" value="F:broad specificity oxidative DNA demethylase activity"/>
    <property type="evidence" value="ECO:0007669"/>
    <property type="project" value="InterPro"/>
</dbReference>
<comment type="cofactor">
    <cofactor evidence="1">
        <name>Fe(2+)</name>
        <dbReference type="ChEBI" id="CHEBI:29033"/>
    </cofactor>
</comment>
<dbReference type="AlphaFoldDB" id="A0A4Z2EA20"/>
<dbReference type="GO" id="GO:0008198">
    <property type="term" value="F:ferrous iron binding"/>
    <property type="evidence" value="ECO:0007669"/>
    <property type="project" value="TreeGrafter"/>
</dbReference>